<dbReference type="Gene3D" id="3.40.50.620">
    <property type="entry name" value="HUPs"/>
    <property type="match status" value="1"/>
</dbReference>
<protein>
    <submittedName>
        <fullName evidence="1">Cryptochrome/photolyase family protein</fullName>
    </submittedName>
</protein>
<feature type="non-terminal residue" evidence="1">
    <location>
        <position position="1"/>
    </location>
</feature>
<dbReference type="Proteomes" id="UP000305730">
    <property type="component" value="Unassembled WGS sequence"/>
</dbReference>
<dbReference type="RefSeq" id="WP_138598782.1">
    <property type="nucleotide sequence ID" value="NZ_PNCK01000191.1"/>
</dbReference>
<dbReference type="InterPro" id="IPR007357">
    <property type="entry name" value="PhrB-like"/>
</dbReference>
<accession>A0ABY2W3J0</accession>
<feature type="non-terminal residue" evidence="1">
    <location>
        <position position="101"/>
    </location>
</feature>
<comment type="caution">
    <text evidence="1">The sequence shown here is derived from an EMBL/GenBank/DDBJ whole genome shotgun (WGS) entry which is preliminary data.</text>
</comment>
<keyword evidence="2" id="KW-1185">Reference proteome</keyword>
<evidence type="ECO:0000313" key="1">
    <source>
        <dbReference type="EMBL" id="TMP36785.1"/>
    </source>
</evidence>
<organism evidence="1 2">
    <name type="scientific">Pseudoalteromonas citrea</name>
    <dbReference type="NCBI Taxonomy" id="43655"/>
    <lineage>
        <taxon>Bacteria</taxon>
        <taxon>Pseudomonadati</taxon>
        <taxon>Pseudomonadota</taxon>
        <taxon>Gammaproteobacteria</taxon>
        <taxon>Alteromonadales</taxon>
        <taxon>Pseudoalteromonadaceae</taxon>
        <taxon>Pseudoalteromonas</taxon>
    </lineage>
</organism>
<name>A0ABY2W3J0_9GAMM</name>
<evidence type="ECO:0000313" key="2">
    <source>
        <dbReference type="Proteomes" id="UP000305730"/>
    </source>
</evidence>
<dbReference type="EMBL" id="PNCK01000191">
    <property type="protein sequence ID" value="TMP36785.1"/>
    <property type="molecule type" value="Genomic_DNA"/>
</dbReference>
<reference evidence="2" key="2">
    <citation type="submission" date="2019-06" db="EMBL/GenBank/DDBJ databases">
        <title>Co-occurence of chitin degradation, pigmentation and bioactivity in marine Pseudoalteromonas.</title>
        <authorList>
            <person name="Sonnenschein E.C."/>
            <person name="Bech P.K."/>
        </authorList>
    </citation>
    <scope>NUCLEOTIDE SEQUENCE [LARGE SCALE GENOMIC DNA]</scope>
    <source>
        <strain evidence="2">S2233</strain>
    </source>
</reference>
<reference evidence="1 2" key="1">
    <citation type="submission" date="2017-12" db="EMBL/GenBank/DDBJ databases">
        <authorList>
            <person name="Paulsen S."/>
            <person name="Gram L.K."/>
        </authorList>
    </citation>
    <scope>NUCLEOTIDE SEQUENCE [LARGE SCALE GENOMIC DNA]</scope>
    <source>
        <strain evidence="1 2">S2233</strain>
    </source>
</reference>
<dbReference type="InterPro" id="IPR014729">
    <property type="entry name" value="Rossmann-like_a/b/a_fold"/>
</dbReference>
<proteinExistence type="predicted"/>
<gene>
    <name evidence="1" type="ORF">CWB97_22800</name>
</gene>
<sequence>KKKIVFYVNATEKNADSRNLIAHLQDKGYTHIHIIHPTDNWLQKRIKAAVNSLTVIWHESPNFINTTAENDSFFQQKKKYFQTDFYIYQRKKLALLLDEEK</sequence>
<dbReference type="Pfam" id="PF04244">
    <property type="entry name" value="DPRP"/>
    <property type="match status" value="1"/>
</dbReference>